<dbReference type="SUPFAM" id="SSF49401">
    <property type="entry name" value="Bacterial adhesins"/>
    <property type="match status" value="1"/>
</dbReference>
<feature type="domain" description="Fimbrial-type adhesion" evidence="3">
    <location>
        <begin position="193"/>
        <end position="329"/>
    </location>
</feature>
<organism evidence="4 5">
    <name type="scientific">Ramlibacter monticola</name>
    <dbReference type="NCBI Taxonomy" id="1926872"/>
    <lineage>
        <taxon>Bacteria</taxon>
        <taxon>Pseudomonadati</taxon>
        <taxon>Pseudomonadota</taxon>
        <taxon>Betaproteobacteria</taxon>
        <taxon>Burkholderiales</taxon>
        <taxon>Comamonadaceae</taxon>
        <taxon>Ramlibacter</taxon>
    </lineage>
</organism>
<dbReference type="Gene3D" id="2.60.40.3310">
    <property type="match status" value="1"/>
</dbReference>
<dbReference type="GO" id="GO:0009289">
    <property type="term" value="C:pilus"/>
    <property type="evidence" value="ECO:0007669"/>
    <property type="project" value="InterPro"/>
</dbReference>
<proteinExistence type="predicted"/>
<gene>
    <name evidence="4" type="ORF">JJ685_25180</name>
</gene>
<dbReference type="InterPro" id="IPR050263">
    <property type="entry name" value="Bact_Fimbrial_Adh_Pro"/>
</dbReference>
<evidence type="ECO:0000256" key="2">
    <source>
        <dbReference type="SAM" id="SignalP"/>
    </source>
</evidence>
<evidence type="ECO:0000313" key="4">
    <source>
        <dbReference type="EMBL" id="MBL0394457.1"/>
    </source>
</evidence>
<accession>A0A937CXH9</accession>
<evidence type="ECO:0000256" key="1">
    <source>
        <dbReference type="ARBA" id="ARBA00022729"/>
    </source>
</evidence>
<dbReference type="Pfam" id="PF00419">
    <property type="entry name" value="Fimbrial"/>
    <property type="match status" value="1"/>
</dbReference>
<name>A0A937CXH9_9BURK</name>
<dbReference type="InterPro" id="IPR008966">
    <property type="entry name" value="Adhesion_dom_sf"/>
</dbReference>
<dbReference type="GO" id="GO:0043709">
    <property type="term" value="P:cell adhesion involved in single-species biofilm formation"/>
    <property type="evidence" value="ECO:0007669"/>
    <property type="project" value="TreeGrafter"/>
</dbReference>
<keyword evidence="1 2" id="KW-0732">Signal</keyword>
<evidence type="ECO:0000259" key="3">
    <source>
        <dbReference type="Pfam" id="PF00419"/>
    </source>
</evidence>
<dbReference type="EMBL" id="JAEQNE010000008">
    <property type="protein sequence ID" value="MBL0394457.1"/>
    <property type="molecule type" value="Genomic_DNA"/>
</dbReference>
<comment type="caution">
    <text evidence="4">The sequence shown here is derived from an EMBL/GenBank/DDBJ whole genome shotgun (WGS) entry which is preliminary data.</text>
</comment>
<sequence>MMHAFLKFALATLLPLFFLHQGAWASCLKPNNDKSIKINLPNTVYVFQNAAIGTVVWSNTAGSNSPAVRITCAGQTYGVHKYADGLVAVAGMTAVYQTSVPYLGIKVVETMSYTVVGTAVTRWFSPPVNFDGQWARPSYQVSLVVTGPVTGDQNFNMPKPLARDYASDSPASLQNEYVLHELEVSSTNIRVNKAGSPCTTANVSANLGTQQASAFTGIGSFTSAASFNIQLANCPIGMSAITYQIDPTTAVVANTGQSVVTLNAGSTATGVGVQLLDGSGTPFPLGSPTSLGNAGGSYTIPLKARFYQTGGTVGGGTANAAMTFTITYQ</sequence>
<dbReference type="InterPro" id="IPR000259">
    <property type="entry name" value="Adhesion_dom_fimbrial"/>
</dbReference>
<reference evidence="4 5" key="1">
    <citation type="journal article" date="2017" name="Int. J. Syst. Evol. Microbiol.">
        <title>Ramlibacter monticola sp. nov., isolated from forest soil.</title>
        <authorList>
            <person name="Chaudhary D.K."/>
            <person name="Kim J."/>
        </authorList>
    </citation>
    <scope>NUCLEOTIDE SEQUENCE [LARGE SCALE GENOMIC DNA]</scope>
    <source>
        <strain evidence="4 5">KACC 19175</strain>
    </source>
</reference>
<dbReference type="Gene3D" id="2.60.40.1090">
    <property type="entry name" value="Fimbrial-type adhesion domain"/>
    <property type="match status" value="1"/>
</dbReference>
<feature type="signal peptide" evidence="2">
    <location>
        <begin position="1"/>
        <end position="25"/>
    </location>
</feature>
<evidence type="ECO:0000313" key="5">
    <source>
        <dbReference type="Proteomes" id="UP000599109"/>
    </source>
</evidence>
<keyword evidence="5" id="KW-1185">Reference proteome</keyword>
<dbReference type="AlphaFoldDB" id="A0A937CXH9"/>
<dbReference type="PANTHER" id="PTHR33420">
    <property type="entry name" value="FIMBRIAL SUBUNIT ELFA-RELATED"/>
    <property type="match status" value="1"/>
</dbReference>
<protein>
    <submittedName>
        <fullName evidence="4">Fimbrial protein</fullName>
    </submittedName>
</protein>
<dbReference type="PANTHER" id="PTHR33420:SF3">
    <property type="entry name" value="FIMBRIAL SUBUNIT ELFA"/>
    <property type="match status" value="1"/>
</dbReference>
<dbReference type="Proteomes" id="UP000599109">
    <property type="component" value="Unassembled WGS sequence"/>
</dbReference>
<dbReference type="PROSITE" id="PS51257">
    <property type="entry name" value="PROKAR_LIPOPROTEIN"/>
    <property type="match status" value="1"/>
</dbReference>
<feature type="chain" id="PRO_5037367609" evidence="2">
    <location>
        <begin position="26"/>
        <end position="329"/>
    </location>
</feature>
<dbReference type="RefSeq" id="WP_201677125.1">
    <property type="nucleotide sequence ID" value="NZ_JAEQNE010000008.1"/>
</dbReference>
<dbReference type="InterPro" id="IPR036937">
    <property type="entry name" value="Adhesion_dom_fimbrial_sf"/>
</dbReference>